<dbReference type="EMBL" id="BAABKQ010000001">
    <property type="protein sequence ID" value="GAA4816853.1"/>
    <property type="molecule type" value="Genomic_DNA"/>
</dbReference>
<keyword evidence="2" id="KW-0732">Signal</keyword>
<organism evidence="3 4">
    <name type="scientific">Tomitella cavernea</name>
    <dbReference type="NCBI Taxonomy" id="1387982"/>
    <lineage>
        <taxon>Bacteria</taxon>
        <taxon>Bacillati</taxon>
        <taxon>Actinomycetota</taxon>
        <taxon>Actinomycetes</taxon>
        <taxon>Mycobacteriales</taxon>
        <taxon>Tomitella</taxon>
    </lineage>
</organism>
<dbReference type="PROSITE" id="PS51257">
    <property type="entry name" value="PROKAR_LIPOPROTEIN"/>
    <property type="match status" value="1"/>
</dbReference>
<dbReference type="RefSeq" id="WP_200171827.1">
    <property type="nucleotide sequence ID" value="NZ_BAABKQ010000001.1"/>
</dbReference>
<feature type="signal peptide" evidence="2">
    <location>
        <begin position="1"/>
        <end position="30"/>
    </location>
</feature>
<evidence type="ECO:0000256" key="1">
    <source>
        <dbReference type="SAM" id="MobiDB-lite"/>
    </source>
</evidence>
<feature type="chain" id="PRO_5046613312" evidence="2">
    <location>
        <begin position="31"/>
        <end position="504"/>
    </location>
</feature>
<proteinExistence type="predicted"/>
<dbReference type="Proteomes" id="UP001500839">
    <property type="component" value="Unassembled WGS sequence"/>
</dbReference>
<accession>A0ABP9CSI1</accession>
<keyword evidence="4" id="KW-1185">Reference proteome</keyword>
<feature type="region of interest" description="Disordered" evidence="1">
    <location>
        <begin position="38"/>
        <end position="72"/>
    </location>
</feature>
<reference evidence="4" key="1">
    <citation type="journal article" date="2019" name="Int. J. Syst. Evol. Microbiol.">
        <title>The Global Catalogue of Microorganisms (GCM) 10K type strain sequencing project: providing services to taxonomists for standard genome sequencing and annotation.</title>
        <authorList>
            <consortium name="The Broad Institute Genomics Platform"/>
            <consortium name="The Broad Institute Genome Sequencing Center for Infectious Disease"/>
            <person name="Wu L."/>
            <person name="Ma J."/>
        </authorList>
    </citation>
    <scope>NUCLEOTIDE SEQUENCE [LARGE SCALE GENOMIC DNA]</scope>
    <source>
        <strain evidence="4">JCM 18542</strain>
    </source>
</reference>
<name>A0ABP9CSI1_9ACTN</name>
<protein>
    <submittedName>
        <fullName evidence="3">Peptidase</fullName>
    </submittedName>
</protein>
<gene>
    <name evidence="3" type="ORF">GCM10023353_24100</name>
</gene>
<dbReference type="SUPFAM" id="SSF55486">
    <property type="entry name" value="Metalloproteases ('zincins'), catalytic domain"/>
    <property type="match status" value="1"/>
</dbReference>
<evidence type="ECO:0000313" key="3">
    <source>
        <dbReference type="EMBL" id="GAA4816853.1"/>
    </source>
</evidence>
<comment type="caution">
    <text evidence="3">The sequence shown here is derived from an EMBL/GenBank/DDBJ whole genome shotgun (WGS) entry which is preliminary data.</text>
</comment>
<evidence type="ECO:0000313" key="4">
    <source>
        <dbReference type="Proteomes" id="UP001500839"/>
    </source>
</evidence>
<feature type="compositionally biased region" description="Polar residues" evidence="1">
    <location>
        <begin position="38"/>
        <end position="52"/>
    </location>
</feature>
<sequence length="504" mass="50863">MPTRPPRARRPRRPSARAAAAAAASCALIAAGSACTVTTDGSARPQAASTDTVAGMPVTDGPSGPRADAPAPQVQVAGGTHGRIDTLAADAVDDLGRFWAETFPRAFHRPFTPVARFVSWDSADPQAPGPLFCGDPTDGVANAGFCLSRNEIGWDRGPLLSDLVAQYGDLAPVVVLAHEYGHVVQYQTGVRTTQAPTIVLEQQADCYAGVFLRHVAEGGSTHFTMNTTDGLESALAVLVGIRDAPDDAGFGGSEHGSAFERITAFQEGFSGSASACAELDAADVDARRVAVPLAALGAGDPAPRPVDEAVLDAVAASFAAMLSDSRLPDVRLPEPDTDDPTGGCDRSTSPATFCASTGAVAADLPALAALADGGPQGLGGDFTALSAVVSRYALAAADARGATLAGGRAALRTACTTGAWSAYLGQTSGGAATSAGGPQAGGAPRGEGLRLRPGDLDEAVAGLLDGGLIAADIDGTTVPSAFARLDAFRDGFTGGVHTCRTIYP</sequence>
<evidence type="ECO:0000256" key="2">
    <source>
        <dbReference type="SAM" id="SignalP"/>
    </source>
</evidence>